<dbReference type="PANTHER" id="PTHR43255:SF1">
    <property type="entry name" value="IRON-SULFUR-BINDING OXIDOREDUCTASE FADF-RELATED"/>
    <property type="match status" value="1"/>
</dbReference>
<dbReference type="Pfam" id="PF13183">
    <property type="entry name" value="Fer4_8"/>
    <property type="match status" value="1"/>
</dbReference>
<dbReference type="Pfam" id="PF02754">
    <property type="entry name" value="CCG"/>
    <property type="match status" value="2"/>
</dbReference>
<dbReference type="InterPro" id="IPR023234">
    <property type="entry name" value="NarG-like_domain"/>
</dbReference>
<evidence type="ECO:0000256" key="7">
    <source>
        <dbReference type="ARBA" id="ARBA00023002"/>
    </source>
</evidence>
<dbReference type="SUPFAM" id="SSF46548">
    <property type="entry name" value="alpha-helical ferredoxin"/>
    <property type="match status" value="1"/>
</dbReference>
<keyword evidence="3" id="KW-0004">4Fe-4S</keyword>
<evidence type="ECO:0000256" key="6">
    <source>
        <dbReference type="ARBA" id="ARBA00022989"/>
    </source>
</evidence>
<dbReference type="EMBL" id="JAEMHM010000007">
    <property type="protein sequence ID" value="MBJ6725064.1"/>
    <property type="molecule type" value="Genomic_DNA"/>
</dbReference>
<keyword evidence="2" id="KW-1003">Cell membrane</keyword>
<dbReference type="Pfam" id="PF02665">
    <property type="entry name" value="Nitrate_red_gam"/>
    <property type="match status" value="1"/>
</dbReference>
<dbReference type="PANTHER" id="PTHR43255">
    <property type="entry name" value="IRON-SULFUR-BINDING OXIDOREDUCTASE FADF-RELATED-RELATED"/>
    <property type="match status" value="1"/>
</dbReference>
<evidence type="ECO:0000256" key="11">
    <source>
        <dbReference type="SAM" id="Phobius"/>
    </source>
</evidence>
<feature type="domain" description="4Fe-4S ferredoxin-type" evidence="12">
    <location>
        <begin position="272"/>
        <end position="301"/>
    </location>
</feature>
<organism evidence="13 14">
    <name type="scientific">Geomesophilobacter sediminis</name>
    <dbReference type="NCBI Taxonomy" id="2798584"/>
    <lineage>
        <taxon>Bacteria</taxon>
        <taxon>Pseudomonadati</taxon>
        <taxon>Thermodesulfobacteriota</taxon>
        <taxon>Desulfuromonadia</taxon>
        <taxon>Geobacterales</taxon>
        <taxon>Geobacteraceae</taxon>
        <taxon>Geomesophilobacter</taxon>
    </lineage>
</organism>
<evidence type="ECO:0000256" key="1">
    <source>
        <dbReference type="ARBA" id="ARBA00004651"/>
    </source>
</evidence>
<feature type="domain" description="4Fe-4S ferredoxin-type" evidence="12">
    <location>
        <begin position="323"/>
        <end position="355"/>
    </location>
</feature>
<evidence type="ECO:0000259" key="12">
    <source>
        <dbReference type="PROSITE" id="PS51379"/>
    </source>
</evidence>
<evidence type="ECO:0000256" key="9">
    <source>
        <dbReference type="ARBA" id="ARBA00023014"/>
    </source>
</evidence>
<keyword evidence="4 11" id="KW-0812">Transmembrane</keyword>
<keyword evidence="14" id="KW-1185">Reference proteome</keyword>
<feature type="transmembrane region" description="Helical" evidence="11">
    <location>
        <begin position="15"/>
        <end position="43"/>
    </location>
</feature>
<dbReference type="GO" id="GO:0046872">
    <property type="term" value="F:metal ion binding"/>
    <property type="evidence" value="ECO:0007669"/>
    <property type="project" value="UniProtKB-KW"/>
</dbReference>
<evidence type="ECO:0000256" key="4">
    <source>
        <dbReference type="ARBA" id="ARBA00022692"/>
    </source>
</evidence>
<evidence type="ECO:0000256" key="5">
    <source>
        <dbReference type="ARBA" id="ARBA00022723"/>
    </source>
</evidence>
<keyword evidence="8" id="KW-0408">Iron</keyword>
<feature type="transmembrane region" description="Helical" evidence="11">
    <location>
        <begin position="112"/>
        <end position="137"/>
    </location>
</feature>
<dbReference type="RefSeq" id="WP_199383952.1">
    <property type="nucleotide sequence ID" value="NZ_JAEMHM010000007.1"/>
</dbReference>
<dbReference type="PROSITE" id="PS00198">
    <property type="entry name" value="4FE4S_FER_1"/>
    <property type="match status" value="1"/>
</dbReference>
<evidence type="ECO:0000256" key="10">
    <source>
        <dbReference type="ARBA" id="ARBA00023136"/>
    </source>
</evidence>
<feature type="transmembrane region" description="Helical" evidence="11">
    <location>
        <begin position="157"/>
        <end position="177"/>
    </location>
</feature>
<evidence type="ECO:0000256" key="2">
    <source>
        <dbReference type="ARBA" id="ARBA00022475"/>
    </source>
</evidence>
<dbReference type="InterPro" id="IPR004017">
    <property type="entry name" value="Cys_rich_dom"/>
</dbReference>
<dbReference type="GO" id="GO:0005886">
    <property type="term" value="C:plasma membrane"/>
    <property type="evidence" value="ECO:0007669"/>
    <property type="project" value="UniProtKB-SubCell"/>
</dbReference>
<dbReference type="InterPro" id="IPR017900">
    <property type="entry name" value="4Fe4S_Fe_S_CS"/>
</dbReference>
<dbReference type="GO" id="GO:0051539">
    <property type="term" value="F:4 iron, 4 sulfur cluster binding"/>
    <property type="evidence" value="ECO:0007669"/>
    <property type="project" value="UniProtKB-KW"/>
</dbReference>
<dbReference type="AlphaFoldDB" id="A0A8J7JFH6"/>
<dbReference type="Gene3D" id="1.20.950.20">
    <property type="entry name" value="Transmembrane di-heme cytochromes, Chain C"/>
    <property type="match status" value="1"/>
</dbReference>
<dbReference type="InterPro" id="IPR009051">
    <property type="entry name" value="Helical_ferredxn"/>
</dbReference>
<evidence type="ECO:0000256" key="3">
    <source>
        <dbReference type="ARBA" id="ARBA00022485"/>
    </source>
</evidence>
<keyword evidence="10 11" id="KW-0472">Membrane</keyword>
<dbReference type="InterPro" id="IPR051460">
    <property type="entry name" value="HdrC_iron-sulfur_subunit"/>
</dbReference>
<dbReference type="Gene3D" id="1.10.1060.10">
    <property type="entry name" value="Alpha-helical ferredoxin"/>
    <property type="match status" value="1"/>
</dbReference>
<keyword evidence="9" id="KW-0411">Iron-sulfur</keyword>
<reference evidence="13" key="1">
    <citation type="submission" date="2020-12" db="EMBL/GenBank/DDBJ databases">
        <title>Geomonas sp. Red875, isolated from river sediment.</title>
        <authorList>
            <person name="Xu Z."/>
            <person name="Zhang Z."/>
            <person name="Masuda Y."/>
            <person name="Itoh H."/>
            <person name="Senoo K."/>
        </authorList>
    </citation>
    <scope>NUCLEOTIDE SEQUENCE</scope>
    <source>
        <strain evidence="13">Red875</strain>
    </source>
</reference>
<protein>
    <submittedName>
        <fullName evidence="13">(Fe-S)-binding protein</fullName>
    </submittedName>
</protein>
<dbReference type="PROSITE" id="PS51379">
    <property type="entry name" value="4FE4S_FER_2"/>
    <property type="match status" value="2"/>
</dbReference>
<sequence>MEASRQILWNAGSRLFLLGASLGAVTVLLAGVCRSIGGWTIGYRETRRTPGRKPRGGFAAAFRAVVVQREMMRGDVYLPLHLAIFYGLLFLSIGSAIVGVEAHLGVRLLHGWGYLLFTLVLELAGIAVLIGIALAAYKRYLVRPDRLESRPQDAAALLGLALVIASGFWVKGARILATGGPWSGWSPVGGSVAWLLGKAAGSGNAVSLHHLLWYAHAGAAFTGLALLPWSKYLHLLAVPLSHFLSVPWADRAALPEAAAGRETTGTLADLARKRLVEADACVRCGRCKKLCSMYLTENRTAPITMMDNLKRLTHGRNRGSAQPGAVIDAASLWSCTGCRACEERCPMRGEHAAGIVQLRRGAITSGRIPEPVAERLQKLRGARTLPAEAGRGIPSGTRGIYYWPGCSDAQGEDAGFSALLKIMERAGVVLRMLQPPHCCGGAARRLGDEALFQEQARENHRYLREQGVELVVTRCPHCFNTLRNEYGSLGTDVTVLHHTQLLAELAAWGEVVFPHQTAPPVTYHDPCFLGRYHGEFAAPRKLIEAATGRLPVEMKHTRMKSLCCGSGGGTVGEETALATARVRLKEAGKAGAEVVVTGCPYCRTTLERAAGEGNAKKRIQVVDLAEFLHTGGNA</sequence>
<evidence type="ECO:0000313" key="13">
    <source>
        <dbReference type="EMBL" id="MBJ6725064.1"/>
    </source>
</evidence>
<dbReference type="GO" id="GO:0016491">
    <property type="term" value="F:oxidoreductase activity"/>
    <property type="evidence" value="ECO:0007669"/>
    <property type="project" value="UniProtKB-KW"/>
</dbReference>
<keyword evidence="5" id="KW-0479">Metal-binding</keyword>
<feature type="transmembrane region" description="Helical" evidence="11">
    <location>
        <begin position="76"/>
        <end position="100"/>
    </location>
</feature>
<dbReference type="Proteomes" id="UP000636888">
    <property type="component" value="Unassembled WGS sequence"/>
</dbReference>
<proteinExistence type="predicted"/>
<dbReference type="SUPFAM" id="SSF103501">
    <property type="entry name" value="Respiratory nitrate reductase 1 gamma chain"/>
    <property type="match status" value="1"/>
</dbReference>
<keyword evidence="6 11" id="KW-1133">Transmembrane helix</keyword>
<name>A0A8J7JFH6_9BACT</name>
<comment type="caution">
    <text evidence="13">The sequence shown here is derived from an EMBL/GenBank/DDBJ whole genome shotgun (WGS) entry which is preliminary data.</text>
</comment>
<accession>A0A8J7JFH6</accession>
<dbReference type="InterPro" id="IPR036197">
    <property type="entry name" value="NarG-like_sf"/>
</dbReference>
<evidence type="ECO:0000256" key="8">
    <source>
        <dbReference type="ARBA" id="ARBA00023004"/>
    </source>
</evidence>
<gene>
    <name evidence="13" type="ORF">JFN93_10125</name>
</gene>
<keyword evidence="7" id="KW-0560">Oxidoreductase</keyword>
<evidence type="ECO:0000313" key="14">
    <source>
        <dbReference type="Proteomes" id="UP000636888"/>
    </source>
</evidence>
<comment type="subcellular location">
    <subcellularLocation>
        <location evidence="1">Cell membrane</location>
        <topology evidence="1">Multi-pass membrane protein</topology>
    </subcellularLocation>
</comment>
<dbReference type="InterPro" id="IPR017896">
    <property type="entry name" value="4Fe4S_Fe-S-bd"/>
</dbReference>